<accession>A0AAE1MB95</accession>
<proteinExistence type="predicted"/>
<feature type="coiled-coil region" evidence="1">
    <location>
        <begin position="45"/>
        <end position="72"/>
    </location>
</feature>
<gene>
    <name evidence="2" type="ORF">QN277_009140</name>
</gene>
<evidence type="ECO:0000313" key="2">
    <source>
        <dbReference type="EMBL" id="KAK4256253.1"/>
    </source>
</evidence>
<dbReference type="EMBL" id="JAWXYG010000013">
    <property type="protein sequence ID" value="KAK4256253.1"/>
    <property type="molecule type" value="Genomic_DNA"/>
</dbReference>
<organism evidence="2 3">
    <name type="scientific">Acacia crassicarpa</name>
    <name type="common">northern wattle</name>
    <dbReference type="NCBI Taxonomy" id="499986"/>
    <lineage>
        <taxon>Eukaryota</taxon>
        <taxon>Viridiplantae</taxon>
        <taxon>Streptophyta</taxon>
        <taxon>Embryophyta</taxon>
        <taxon>Tracheophyta</taxon>
        <taxon>Spermatophyta</taxon>
        <taxon>Magnoliopsida</taxon>
        <taxon>eudicotyledons</taxon>
        <taxon>Gunneridae</taxon>
        <taxon>Pentapetalae</taxon>
        <taxon>rosids</taxon>
        <taxon>fabids</taxon>
        <taxon>Fabales</taxon>
        <taxon>Fabaceae</taxon>
        <taxon>Caesalpinioideae</taxon>
        <taxon>mimosoid clade</taxon>
        <taxon>Acacieae</taxon>
        <taxon>Acacia</taxon>
    </lineage>
</organism>
<protein>
    <submittedName>
        <fullName evidence="2">Uncharacterized protein</fullName>
    </submittedName>
</protein>
<name>A0AAE1MB95_9FABA</name>
<reference evidence="2" key="1">
    <citation type="submission" date="2023-10" db="EMBL/GenBank/DDBJ databases">
        <title>Chromosome-level genome of the transformable northern wattle, Acacia crassicarpa.</title>
        <authorList>
            <person name="Massaro I."/>
            <person name="Sinha N.R."/>
            <person name="Poethig S."/>
            <person name="Leichty A.R."/>
        </authorList>
    </citation>
    <scope>NUCLEOTIDE SEQUENCE</scope>
    <source>
        <strain evidence="2">Acra3RX</strain>
        <tissue evidence="2">Leaf</tissue>
    </source>
</reference>
<dbReference type="Proteomes" id="UP001293593">
    <property type="component" value="Unassembled WGS sequence"/>
</dbReference>
<dbReference type="AlphaFoldDB" id="A0AAE1MB95"/>
<keyword evidence="1" id="KW-0175">Coiled coil</keyword>
<comment type="caution">
    <text evidence="2">The sequence shown here is derived from an EMBL/GenBank/DDBJ whole genome shotgun (WGS) entry which is preliminary data.</text>
</comment>
<sequence>MKTSIKSIDQIDLLREQQQILSGEVALHSSALKRLSEEAANNPEKDQIQGEIKRLKDEMKDKNKQIDLLEKQIADSFITSDKMDQSGVSQNLERGADHGIAASRGDAKLNAAAWMSENMGGLKLELGMLL</sequence>
<keyword evidence="3" id="KW-1185">Reference proteome</keyword>
<evidence type="ECO:0000313" key="3">
    <source>
        <dbReference type="Proteomes" id="UP001293593"/>
    </source>
</evidence>
<evidence type="ECO:0000256" key="1">
    <source>
        <dbReference type="SAM" id="Coils"/>
    </source>
</evidence>